<dbReference type="Proteomes" id="UP000601223">
    <property type="component" value="Unassembled WGS sequence"/>
</dbReference>
<reference evidence="2 3" key="1">
    <citation type="submission" date="2021-01" db="EMBL/GenBank/DDBJ databases">
        <title>Whole genome shotgun sequence of Catellatospora bangladeshensis NBRC 107357.</title>
        <authorList>
            <person name="Komaki H."/>
            <person name="Tamura T."/>
        </authorList>
    </citation>
    <scope>NUCLEOTIDE SEQUENCE [LARGE SCALE GENOMIC DNA]</scope>
    <source>
        <strain evidence="2 3">NBRC 107357</strain>
    </source>
</reference>
<comment type="caution">
    <text evidence="2">The sequence shown here is derived from an EMBL/GenBank/DDBJ whole genome shotgun (WGS) entry which is preliminary data.</text>
</comment>
<dbReference type="GO" id="GO:0005737">
    <property type="term" value="C:cytoplasm"/>
    <property type="evidence" value="ECO:0007669"/>
    <property type="project" value="TreeGrafter"/>
</dbReference>
<evidence type="ECO:0000259" key="1">
    <source>
        <dbReference type="Pfam" id="PF00899"/>
    </source>
</evidence>
<accession>A0A8J3JW79</accession>
<dbReference type="PANTHER" id="PTHR10953">
    <property type="entry name" value="UBIQUITIN-ACTIVATING ENZYME E1"/>
    <property type="match status" value="1"/>
</dbReference>
<protein>
    <recommendedName>
        <fullName evidence="1">THIF-type NAD/FAD binding fold domain-containing protein</fullName>
    </recommendedName>
</protein>
<dbReference type="GO" id="GO:0004792">
    <property type="term" value="F:thiosulfate-cyanide sulfurtransferase activity"/>
    <property type="evidence" value="ECO:0007669"/>
    <property type="project" value="TreeGrafter"/>
</dbReference>
<dbReference type="RefSeq" id="WP_203752146.1">
    <property type="nucleotide sequence ID" value="NZ_BONF01000034.1"/>
</dbReference>
<dbReference type="SUPFAM" id="SSF69572">
    <property type="entry name" value="Activating enzymes of the ubiquitin-like proteins"/>
    <property type="match status" value="1"/>
</dbReference>
<dbReference type="GO" id="GO:0016779">
    <property type="term" value="F:nucleotidyltransferase activity"/>
    <property type="evidence" value="ECO:0007669"/>
    <property type="project" value="TreeGrafter"/>
</dbReference>
<keyword evidence="3" id="KW-1185">Reference proteome</keyword>
<dbReference type="Gene3D" id="3.40.50.720">
    <property type="entry name" value="NAD(P)-binding Rossmann-like Domain"/>
    <property type="match status" value="1"/>
</dbReference>
<dbReference type="InterPro" id="IPR045886">
    <property type="entry name" value="ThiF/MoeB/HesA"/>
</dbReference>
<dbReference type="InterPro" id="IPR035985">
    <property type="entry name" value="Ubiquitin-activating_enz"/>
</dbReference>
<dbReference type="EMBL" id="BONF01000034">
    <property type="protein sequence ID" value="GIF84204.1"/>
    <property type="molecule type" value="Genomic_DNA"/>
</dbReference>
<gene>
    <name evidence="2" type="ORF">Cba03nite_55530</name>
</gene>
<dbReference type="InterPro" id="IPR000594">
    <property type="entry name" value="ThiF_NAD_FAD-bd"/>
</dbReference>
<sequence>MEKLDTARIAHLLEDSPVNQLAVTVVGLGSGGATLLQPLAMAGIARWHLFDPDVLEPVNLVKHPGRRADLGRPKVDVLHDWIMDRNPAAVVDAHAADVQQSDAFEAAAAGSHLVICAVDNPAVRSWINAECVRLRRPCLTGSVMRTGVGGQIYLYAPGATGCFACMQMVADANQLNLENALDLTSEERRERYGIGNADFVTSGLPVDIAIVAGLHAHMAWSVLMGGRSSYVPRLSFNWLTVGIRPEKDVFAHHYATTRVLVKPQRSCYLDCGGTPEDATPEGAA</sequence>
<proteinExistence type="predicted"/>
<evidence type="ECO:0000313" key="3">
    <source>
        <dbReference type="Proteomes" id="UP000601223"/>
    </source>
</evidence>
<evidence type="ECO:0000313" key="2">
    <source>
        <dbReference type="EMBL" id="GIF84204.1"/>
    </source>
</evidence>
<feature type="domain" description="THIF-type NAD/FAD binding fold" evidence="1">
    <location>
        <begin position="19"/>
        <end position="226"/>
    </location>
</feature>
<name>A0A8J3JW79_9ACTN</name>
<dbReference type="GO" id="GO:0008641">
    <property type="term" value="F:ubiquitin-like modifier activating enzyme activity"/>
    <property type="evidence" value="ECO:0007669"/>
    <property type="project" value="InterPro"/>
</dbReference>
<dbReference type="PANTHER" id="PTHR10953:SF102">
    <property type="entry name" value="ADENYLYLTRANSFERASE AND SULFURTRANSFERASE MOCS3"/>
    <property type="match status" value="1"/>
</dbReference>
<dbReference type="AlphaFoldDB" id="A0A8J3JW79"/>
<dbReference type="CDD" id="cd01483">
    <property type="entry name" value="E1_enzyme_family"/>
    <property type="match status" value="1"/>
</dbReference>
<dbReference type="Pfam" id="PF00899">
    <property type="entry name" value="ThiF"/>
    <property type="match status" value="1"/>
</dbReference>
<organism evidence="2 3">
    <name type="scientific">Catellatospora bangladeshensis</name>
    <dbReference type="NCBI Taxonomy" id="310355"/>
    <lineage>
        <taxon>Bacteria</taxon>
        <taxon>Bacillati</taxon>
        <taxon>Actinomycetota</taxon>
        <taxon>Actinomycetes</taxon>
        <taxon>Micromonosporales</taxon>
        <taxon>Micromonosporaceae</taxon>
        <taxon>Catellatospora</taxon>
    </lineage>
</organism>